<dbReference type="InterPro" id="IPR020579">
    <property type="entry name" value="Exonuc_VII_lsu_C"/>
</dbReference>
<feature type="domain" description="OB-fold nucleic acid binding" evidence="8">
    <location>
        <begin position="10"/>
        <end position="103"/>
    </location>
</feature>
<dbReference type="EMBL" id="FNJI01000009">
    <property type="protein sequence ID" value="SDP04713.1"/>
    <property type="molecule type" value="Genomic_DNA"/>
</dbReference>
<dbReference type="InterPro" id="IPR025824">
    <property type="entry name" value="OB-fold_nuc-bd_dom"/>
</dbReference>
<keyword evidence="1 5" id="KW-0963">Cytoplasm</keyword>
<comment type="subunit">
    <text evidence="5">Heterooligomer composed of large and small subunits.</text>
</comment>
<evidence type="ECO:0000256" key="5">
    <source>
        <dbReference type="HAMAP-Rule" id="MF_00378"/>
    </source>
</evidence>
<gene>
    <name evidence="5" type="primary">xseA</name>
    <name evidence="9" type="ORF">SAMN05660330_01681</name>
</gene>
<dbReference type="PANTHER" id="PTHR30008:SF0">
    <property type="entry name" value="EXODEOXYRIBONUCLEASE 7 LARGE SUBUNIT"/>
    <property type="match status" value="1"/>
</dbReference>
<name>A0A1H0PI87_9BACT</name>
<dbReference type="GO" id="GO:0005737">
    <property type="term" value="C:cytoplasm"/>
    <property type="evidence" value="ECO:0007669"/>
    <property type="project" value="UniProtKB-SubCell"/>
</dbReference>
<proteinExistence type="inferred from homology"/>
<dbReference type="GO" id="GO:0009318">
    <property type="term" value="C:exodeoxyribonuclease VII complex"/>
    <property type="evidence" value="ECO:0007669"/>
    <property type="project" value="UniProtKB-UniRule"/>
</dbReference>
<accession>A0A1H0PI87</accession>
<keyword evidence="2 5" id="KW-0540">Nuclease</keyword>
<evidence type="ECO:0000256" key="1">
    <source>
        <dbReference type="ARBA" id="ARBA00022490"/>
    </source>
</evidence>
<dbReference type="OrthoDB" id="9802795at2"/>
<keyword evidence="10" id="KW-1185">Reference proteome</keyword>
<dbReference type="Pfam" id="PF13742">
    <property type="entry name" value="tRNA_anti_2"/>
    <property type="match status" value="1"/>
</dbReference>
<dbReference type="AlphaFoldDB" id="A0A1H0PI87"/>
<dbReference type="Proteomes" id="UP000199073">
    <property type="component" value="Unassembled WGS sequence"/>
</dbReference>
<evidence type="ECO:0000259" key="7">
    <source>
        <dbReference type="Pfam" id="PF02601"/>
    </source>
</evidence>
<evidence type="ECO:0000313" key="9">
    <source>
        <dbReference type="EMBL" id="SDP04713.1"/>
    </source>
</evidence>
<dbReference type="GO" id="GO:0008855">
    <property type="term" value="F:exodeoxyribonuclease VII activity"/>
    <property type="evidence" value="ECO:0007669"/>
    <property type="project" value="UniProtKB-UniRule"/>
</dbReference>
<evidence type="ECO:0000256" key="3">
    <source>
        <dbReference type="ARBA" id="ARBA00022801"/>
    </source>
</evidence>
<dbReference type="CDD" id="cd04489">
    <property type="entry name" value="ExoVII_LU_OBF"/>
    <property type="match status" value="1"/>
</dbReference>
<dbReference type="EC" id="3.1.11.6" evidence="5"/>
<dbReference type="PANTHER" id="PTHR30008">
    <property type="entry name" value="EXODEOXYRIBONUCLEASE 7 LARGE SUBUNIT"/>
    <property type="match status" value="1"/>
</dbReference>
<comment type="similarity">
    <text evidence="5 6">Belongs to the XseA family.</text>
</comment>
<evidence type="ECO:0000256" key="4">
    <source>
        <dbReference type="ARBA" id="ARBA00022839"/>
    </source>
</evidence>
<dbReference type="InterPro" id="IPR003753">
    <property type="entry name" value="Exonuc_VII_L"/>
</dbReference>
<dbReference type="GO" id="GO:0003676">
    <property type="term" value="F:nucleic acid binding"/>
    <property type="evidence" value="ECO:0007669"/>
    <property type="project" value="InterPro"/>
</dbReference>
<evidence type="ECO:0000259" key="8">
    <source>
        <dbReference type="Pfam" id="PF13742"/>
    </source>
</evidence>
<dbReference type="Pfam" id="PF02601">
    <property type="entry name" value="Exonuc_VII_L"/>
    <property type="match status" value="1"/>
</dbReference>
<evidence type="ECO:0000313" key="10">
    <source>
        <dbReference type="Proteomes" id="UP000199073"/>
    </source>
</evidence>
<sequence length="454" mass="50990">MYQNENSAILTVSELTSSIKSTLEKEYRFIRVCGEISNLKTPFSGHSYFTLKDSSAQLRTVLFKQQKRFIDLDIKDGQEVVCFGRVTVYEPRGDYQFIVDSIELFGTGKLQIEYDRLRKKLLALGYFDDKLKKHVPSYVRTIAVITSPTGAAVQDFLKIVRLRRADIVVHVFPVRVQGDEAVDQICKAIGEAEKRDQYQAIVLCRGGGSLEDLLAFNDERVAEAIHRCTVPVVTGIGHETDFTIADFCADLRCSTPTGTAERLVPDSEALLTLVNSHKTRLARVMRHLLTVAHQQYRHKVRQLSAITGLLQGAEHRVEMSSNYLVSAMAESLGRMERRVNAETVKLRGLSPSNRIELQQSKLHHSKTLMFHAILRTLRQKEADLGRQAAILNSVSPLATLARGYAIARKFDQGLGEYRVLRASIDVEQGDTVNVMLHQGEINCRVVDTGTKTDE</sequence>
<comment type="function">
    <text evidence="5">Bidirectionally degrades single-stranded DNA into large acid-insoluble oligonucleotides, which are then degraded further into small acid-soluble oligonucleotides.</text>
</comment>
<evidence type="ECO:0000256" key="6">
    <source>
        <dbReference type="RuleBase" id="RU004355"/>
    </source>
</evidence>
<keyword evidence="4 5" id="KW-0269">Exonuclease</keyword>
<keyword evidence="3 5" id="KW-0378">Hydrolase</keyword>
<dbReference type="HAMAP" id="MF_00378">
    <property type="entry name" value="Exonuc_7_L"/>
    <property type="match status" value="1"/>
</dbReference>
<comment type="subcellular location">
    <subcellularLocation>
        <location evidence="5 6">Cytoplasm</location>
    </subcellularLocation>
</comment>
<reference evidence="9 10" key="1">
    <citation type="submission" date="2016-10" db="EMBL/GenBank/DDBJ databases">
        <authorList>
            <person name="de Groot N.N."/>
        </authorList>
    </citation>
    <scope>NUCLEOTIDE SEQUENCE [LARGE SCALE GENOMIC DNA]</scope>
    <source>
        <strain evidence="9 10">DSM 12130</strain>
    </source>
</reference>
<organism evidence="9 10">
    <name type="scientific">Desulforhopalus singaporensis</name>
    <dbReference type="NCBI Taxonomy" id="91360"/>
    <lineage>
        <taxon>Bacteria</taxon>
        <taxon>Pseudomonadati</taxon>
        <taxon>Thermodesulfobacteriota</taxon>
        <taxon>Desulfobulbia</taxon>
        <taxon>Desulfobulbales</taxon>
        <taxon>Desulfocapsaceae</taxon>
        <taxon>Desulforhopalus</taxon>
    </lineage>
</organism>
<comment type="catalytic activity">
    <reaction evidence="5 6">
        <text>Exonucleolytic cleavage in either 5'- to 3'- or 3'- to 5'-direction to yield nucleoside 5'-phosphates.</text>
        <dbReference type="EC" id="3.1.11.6"/>
    </reaction>
</comment>
<protein>
    <recommendedName>
        <fullName evidence="5">Exodeoxyribonuclease 7 large subunit</fullName>
        <ecNumber evidence="5">3.1.11.6</ecNumber>
    </recommendedName>
    <alternativeName>
        <fullName evidence="5">Exodeoxyribonuclease VII large subunit</fullName>
        <shortName evidence="5">Exonuclease VII large subunit</shortName>
    </alternativeName>
</protein>
<dbReference type="NCBIfam" id="TIGR00237">
    <property type="entry name" value="xseA"/>
    <property type="match status" value="1"/>
</dbReference>
<dbReference type="STRING" id="91360.SAMN05660330_01681"/>
<dbReference type="GO" id="GO:0006308">
    <property type="term" value="P:DNA catabolic process"/>
    <property type="evidence" value="ECO:0007669"/>
    <property type="project" value="UniProtKB-UniRule"/>
</dbReference>
<dbReference type="RefSeq" id="WP_092221742.1">
    <property type="nucleotide sequence ID" value="NZ_FNJI01000009.1"/>
</dbReference>
<feature type="domain" description="Exonuclease VII large subunit C-terminal" evidence="7">
    <location>
        <begin position="126"/>
        <end position="444"/>
    </location>
</feature>
<evidence type="ECO:0000256" key="2">
    <source>
        <dbReference type="ARBA" id="ARBA00022722"/>
    </source>
</evidence>